<comment type="subunit">
    <text evidence="5">NDH-1 is composed of 14 different subunits. Subunits NuoA, H, J, K, L, M, N constitute the membrane sector of the complex.</text>
</comment>
<evidence type="ECO:0000256" key="2">
    <source>
        <dbReference type="ARBA" id="ARBA00022692"/>
    </source>
</evidence>
<dbReference type="InterPro" id="IPR039428">
    <property type="entry name" value="NUOK/Mnh_C1-like"/>
</dbReference>
<name>A0A5Q3QA29_9PSEU</name>
<dbReference type="RefSeq" id="WP_154076800.1">
    <property type="nucleotide sequence ID" value="NZ_CP045929.1"/>
</dbReference>
<keyword evidence="7" id="KW-1185">Reference proteome</keyword>
<keyword evidence="5" id="KW-1278">Translocase</keyword>
<evidence type="ECO:0000313" key="7">
    <source>
        <dbReference type="Proteomes" id="UP000371041"/>
    </source>
</evidence>
<keyword evidence="4 5" id="KW-0472">Membrane</keyword>
<dbReference type="GO" id="GO:0042773">
    <property type="term" value="P:ATP synthesis coupled electron transport"/>
    <property type="evidence" value="ECO:0007669"/>
    <property type="project" value="InterPro"/>
</dbReference>
<dbReference type="GO" id="GO:0050136">
    <property type="term" value="F:NADH dehydrogenase (quinone) (non-electrogenic) activity"/>
    <property type="evidence" value="ECO:0007669"/>
    <property type="project" value="UniProtKB-UniRule"/>
</dbReference>
<dbReference type="NCBIfam" id="NF004320">
    <property type="entry name" value="PRK05715.1-2"/>
    <property type="match status" value="1"/>
</dbReference>
<protein>
    <recommendedName>
        <fullName evidence="5">NADH-quinone oxidoreductase subunit K</fullName>
        <ecNumber evidence="5">7.1.1.-</ecNumber>
    </recommendedName>
    <alternativeName>
        <fullName evidence="5">NADH dehydrogenase I subunit K</fullName>
    </alternativeName>
    <alternativeName>
        <fullName evidence="5">NDH-1 subunit K</fullName>
    </alternativeName>
</protein>
<comment type="subcellular location">
    <subcellularLocation>
        <location evidence="5">Cell membrane</location>
        <topology evidence="5">Multi-pass membrane protein</topology>
    </subcellularLocation>
    <subcellularLocation>
        <location evidence="1">Membrane</location>
        <topology evidence="1">Multi-pass membrane protein</topology>
    </subcellularLocation>
</comment>
<dbReference type="KEGG" id="sace:GIY23_12385"/>
<dbReference type="GO" id="GO:0005886">
    <property type="term" value="C:plasma membrane"/>
    <property type="evidence" value="ECO:0007669"/>
    <property type="project" value="UniProtKB-SubCell"/>
</dbReference>
<dbReference type="Proteomes" id="UP000371041">
    <property type="component" value="Chromosome"/>
</dbReference>
<reference evidence="7" key="1">
    <citation type="submission" date="2019-11" db="EMBL/GenBank/DDBJ databases">
        <title>The complete genome sequence of Saccharopolyspora sp. E2A.</title>
        <authorList>
            <person name="Zhang G."/>
        </authorList>
    </citation>
    <scope>NUCLEOTIDE SEQUENCE [LARGE SCALE GENOMIC DNA]</scope>
    <source>
        <strain evidence="7">E2A</strain>
    </source>
</reference>
<keyword evidence="5" id="KW-0520">NAD</keyword>
<evidence type="ECO:0000256" key="3">
    <source>
        <dbReference type="ARBA" id="ARBA00022989"/>
    </source>
</evidence>
<dbReference type="Gene3D" id="1.10.287.3510">
    <property type="match status" value="1"/>
</dbReference>
<feature type="transmembrane region" description="Helical" evidence="5">
    <location>
        <begin position="6"/>
        <end position="22"/>
    </location>
</feature>
<comment type="catalytic activity">
    <reaction evidence="5">
        <text>a quinone + NADH + 5 H(+)(in) = a quinol + NAD(+) + 4 H(+)(out)</text>
        <dbReference type="Rhea" id="RHEA:57888"/>
        <dbReference type="ChEBI" id="CHEBI:15378"/>
        <dbReference type="ChEBI" id="CHEBI:24646"/>
        <dbReference type="ChEBI" id="CHEBI:57540"/>
        <dbReference type="ChEBI" id="CHEBI:57945"/>
        <dbReference type="ChEBI" id="CHEBI:132124"/>
    </reaction>
</comment>
<accession>A0A5Q3QA29</accession>
<feature type="transmembrane region" description="Helical" evidence="5">
    <location>
        <begin position="29"/>
        <end position="49"/>
    </location>
</feature>
<keyword evidence="6" id="KW-0560">Oxidoreductase</keyword>
<evidence type="ECO:0000313" key="6">
    <source>
        <dbReference type="EMBL" id="QGK70216.1"/>
    </source>
</evidence>
<evidence type="ECO:0000256" key="4">
    <source>
        <dbReference type="ARBA" id="ARBA00023136"/>
    </source>
</evidence>
<keyword evidence="3 5" id="KW-1133">Transmembrane helix</keyword>
<gene>
    <name evidence="5 6" type="primary">nuoK</name>
    <name evidence="6" type="ORF">GIY23_12385</name>
</gene>
<evidence type="ECO:0000256" key="1">
    <source>
        <dbReference type="ARBA" id="ARBA00004141"/>
    </source>
</evidence>
<keyword evidence="5" id="KW-1003">Cell membrane</keyword>
<dbReference type="InterPro" id="IPR001133">
    <property type="entry name" value="NADH_UbQ_OxRdtase_chain4L/K"/>
</dbReference>
<organism evidence="6 7">
    <name type="scientific">Allosaccharopolyspora coralli</name>
    <dbReference type="NCBI Taxonomy" id="2665642"/>
    <lineage>
        <taxon>Bacteria</taxon>
        <taxon>Bacillati</taxon>
        <taxon>Actinomycetota</taxon>
        <taxon>Actinomycetes</taxon>
        <taxon>Pseudonocardiales</taxon>
        <taxon>Pseudonocardiaceae</taxon>
        <taxon>Allosaccharopolyspora</taxon>
    </lineage>
</organism>
<keyword evidence="5" id="KW-0874">Quinone</keyword>
<proteinExistence type="inferred from homology"/>
<dbReference type="Pfam" id="PF00420">
    <property type="entry name" value="Oxidored_q2"/>
    <property type="match status" value="1"/>
</dbReference>
<comment type="function">
    <text evidence="5">NDH-1 shuttles electrons from NADH, via FMN and iron-sulfur (Fe-S) centers, to quinones in the respiratory chain. The immediate electron acceptor for the enzyme in this species is believed to be a menaquinone. Couples the redox reaction to proton translocation (for every two electrons transferred, four hydrogen ions are translocated across the cytoplasmic membrane), and thus conserves the redox energy in a proton gradient.</text>
</comment>
<keyword evidence="2 5" id="KW-0812">Transmembrane</keyword>
<evidence type="ECO:0000256" key="5">
    <source>
        <dbReference type="HAMAP-Rule" id="MF_01456"/>
    </source>
</evidence>
<sequence>MSLEVFLLLGAGLFAIGLFGALSQQSIVMLMMGLELMLNGVIVAAAAFWHYVAPSNADGQVLIIVVITAMAVEMAVGFAVVTAIFRARDVDMTDMAADLKE</sequence>
<dbReference type="AlphaFoldDB" id="A0A5Q3QA29"/>
<dbReference type="HAMAP" id="MF_01456">
    <property type="entry name" value="NDH1_NuoK"/>
    <property type="match status" value="1"/>
</dbReference>
<dbReference type="EC" id="7.1.1.-" evidence="5"/>
<dbReference type="GO" id="GO:0048038">
    <property type="term" value="F:quinone binding"/>
    <property type="evidence" value="ECO:0007669"/>
    <property type="project" value="UniProtKB-KW"/>
</dbReference>
<dbReference type="EMBL" id="CP045929">
    <property type="protein sequence ID" value="QGK70216.1"/>
    <property type="molecule type" value="Genomic_DNA"/>
</dbReference>
<feature type="transmembrane region" description="Helical" evidence="5">
    <location>
        <begin position="61"/>
        <end position="85"/>
    </location>
</feature>
<comment type="similarity">
    <text evidence="5">Belongs to the complex I subunit 4L family.</text>
</comment>
<keyword evidence="5" id="KW-0813">Transport</keyword>